<evidence type="ECO:0000313" key="3">
    <source>
        <dbReference type="EMBL" id="PUA37694.1"/>
    </source>
</evidence>
<dbReference type="PANTHER" id="PTHR21064:SF6">
    <property type="entry name" value="AMINOGLYCOSIDE PHOSPHOTRANSFERASE DOMAIN-CONTAINING PROTEIN"/>
    <property type="match status" value="1"/>
</dbReference>
<sequence>MQHEYHILRVTYSIDDLNLFFPTIPFQGLDKDVMLDRYGADSPYNSSGSEGETRLTSWHQSFTQDLLNQAARAYGVAPETVSHVGGFENLIYGFRRDGRDLILRVTHSSHRSRELIESELHFASYLAEGGVRAARPVPSCSGGRTETVETEDGYFTLACFEQAPGGHVQAGHPAWGPRLFEGWGEITGRMHKLARSYTVPADMTRRPDKDILTLDPAYLSHPDIALAHGRYVEVEARINALEPEQDGFGLCHRDLHHKNFFVHGETITAFDFDDCGYDFFVQDIAMAVYYASVLGDWARPEADPKRVSEFANRFLDSFMNGYRREHELSSHWLNQLPLFVERRRCDMCMIFLQNAVAEPPSAAIREWLDRNVEQISHGNTLL</sequence>
<name>A0A2T6G0K8_9BACL</name>
<dbReference type="Gene3D" id="3.90.1200.10">
    <property type="match status" value="1"/>
</dbReference>
<dbReference type="AlphaFoldDB" id="A0A2T6G0K8"/>
<dbReference type="SUPFAM" id="SSF56112">
    <property type="entry name" value="Protein kinase-like (PK-like)"/>
    <property type="match status" value="1"/>
</dbReference>
<dbReference type="PANTHER" id="PTHR21064">
    <property type="entry name" value="AMINOGLYCOSIDE PHOSPHOTRANSFERASE DOMAIN-CONTAINING PROTEIN-RELATED"/>
    <property type="match status" value="1"/>
</dbReference>
<dbReference type="Pfam" id="PF01636">
    <property type="entry name" value="APH"/>
    <property type="match status" value="1"/>
</dbReference>
<evidence type="ECO:0000259" key="2">
    <source>
        <dbReference type="Pfam" id="PF01636"/>
    </source>
</evidence>
<gene>
    <name evidence="3" type="ORF">C8Z91_18350</name>
</gene>
<dbReference type="GO" id="GO:0009088">
    <property type="term" value="P:threonine biosynthetic process"/>
    <property type="evidence" value="ECO:0007669"/>
    <property type="project" value="TreeGrafter"/>
</dbReference>
<organism evidence="3 4">
    <name type="scientific">Paenibacillus elgii</name>
    <dbReference type="NCBI Taxonomy" id="189691"/>
    <lineage>
        <taxon>Bacteria</taxon>
        <taxon>Bacillati</taxon>
        <taxon>Bacillota</taxon>
        <taxon>Bacilli</taxon>
        <taxon>Bacillales</taxon>
        <taxon>Paenibacillaceae</taxon>
        <taxon>Paenibacillus</taxon>
    </lineage>
</organism>
<comment type="similarity">
    <text evidence="1">Belongs to the pseudomonas-type ThrB family.</text>
</comment>
<feature type="domain" description="Aminoglycoside phosphotransferase" evidence="2">
    <location>
        <begin position="85"/>
        <end position="302"/>
    </location>
</feature>
<proteinExistence type="inferred from homology"/>
<accession>A0A2T6G0K8</accession>
<reference evidence="3 4" key="1">
    <citation type="submission" date="2018-03" db="EMBL/GenBank/DDBJ databases">
        <title>Genome sequence of Paenibacillus elgii strain AC13 an antimicrobial compound producing bacteria.</title>
        <authorList>
            <person name="Kurokawa A.S."/>
            <person name="Araujo J.F."/>
            <person name="Costa R.A."/>
            <person name="Ortega D.B."/>
            <person name="Pires A.S."/>
            <person name="Pappas G.J.Jr."/>
            <person name="Franco O.L."/>
            <person name="Barreto C."/>
            <person name="Magalhaes B.S."/>
            <person name="Kruger R.H."/>
        </authorList>
    </citation>
    <scope>NUCLEOTIDE SEQUENCE [LARGE SCALE GENOMIC DNA]</scope>
    <source>
        <strain evidence="3 4">AC13</strain>
    </source>
</reference>
<comment type="caution">
    <text evidence="3">The sequence shown here is derived from an EMBL/GenBank/DDBJ whole genome shotgun (WGS) entry which is preliminary data.</text>
</comment>
<dbReference type="InterPro" id="IPR050249">
    <property type="entry name" value="Pseudomonas-type_ThrB"/>
</dbReference>
<dbReference type="InterPro" id="IPR011009">
    <property type="entry name" value="Kinase-like_dom_sf"/>
</dbReference>
<dbReference type="GO" id="GO:0004413">
    <property type="term" value="F:homoserine kinase activity"/>
    <property type="evidence" value="ECO:0007669"/>
    <property type="project" value="TreeGrafter"/>
</dbReference>
<protein>
    <recommendedName>
        <fullName evidence="2">Aminoglycoside phosphotransferase domain-containing protein</fullName>
    </recommendedName>
</protein>
<evidence type="ECO:0000256" key="1">
    <source>
        <dbReference type="ARBA" id="ARBA00038240"/>
    </source>
</evidence>
<dbReference type="Proteomes" id="UP000244184">
    <property type="component" value="Unassembled WGS sequence"/>
</dbReference>
<dbReference type="EMBL" id="PYHP01000048">
    <property type="protein sequence ID" value="PUA37694.1"/>
    <property type="molecule type" value="Genomic_DNA"/>
</dbReference>
<evidence type="ECO:0000313" key="4">
    <source>
        <dbReference type="Proteomes" id="UP000244184"/>
    </source>
</evidence>
<dbReference type="InterPro" id="IPR002575">
    <property type="entry name" value="Aminoglycoside_PTrfase"/>
</dbReference>